<evidence type="ECO:0000256" key="2">
    <source>
        <dbReference type="ARBA" id="ARBA00022448"/>
    </source>
</evidence>
<dbReference type="Gene3D" id="2.40.50.100">
    <property type="match status" value="1"/>
</dbReference>
<reference evidence="7 8" key="1">
    <citation type="journal article" date="2023" name="ISME J.">
        <title>Cultivation and genomic characterization of novel and ubiquitous marine nitrite-oxidizing bacteria from the Nitrospirales.</title>
        <authorList>
            <person name="Mueller A.J."/>
            <person name="Daebeler A."/>
            <person name="Herbold C.W."/>
            <person name="Kirkegaard R.H."/>
            <person name="Daims H."/>
        </authorList>
    </citation>
    <scope>NUCLEOTIDE SEQUENCE [LARGE SCALE GENOMIC DNA]</scope>
    <source>
        <strain evidence="7 8">EB</strain>
    </source>
</reference>
<dbReference type="InterPro" id="IPR006143">
    <property type="entry name" value="RND_pump_MFP"/>
</dbReference>
<proteinExistence type="inferred from homology"/>
<feature type="region of interest" description="Disordered" evidence="3">
    <location>
        <begin position="30"/>
        <end position="60"/>
    </location>
</feature>
<dbReference type="PANTHER" id="PTHR30097">
    <property type="entry name" value="CATION EFFLUX SYSTEM PROTEIN CUSB"/>
    <property type="match status" value="1"/>
</dbReference>
<evidence type="ECO:0000259" key="5">
    <source>
        <dbReference type="Pfam" id="PF25973"/>
    </source>
</evidence>
<evidence type="ECO:0000313" key="7">
    <source>
        <dbReference type="EMBL" id="MDT7042845.1"/>
    </source>
</evidence>
<keyword evidence="2" id="KW-0813">Transport</keyword>
<dbReference type="InterPro" id="IPR058647">
    <property type="entry name" value="BSH_CzcB-like"/>
</dbReference>
<evidence type="ECO:0000256" key="1">
    <source>
        <dbReference type="ARBA" id="ARBA00009477"/>
    </source>
</evidence>
<dbReference type="EMBL" id="JAQOUE010000001">
    <property type="protein sequence ID" value="MDT7042845.1"/>
    <property type="molecule type" value="Genomic_DNA"/>
</dbReference>
<dbReference type="InterPro" id="IPR058792">
    <property type="entry name" value="Beta-barrel_RND_2"/>
</dbReference>
<accession>A0ABU3K8W8</accession>
<feature type="domain" description="CzcB-like C-terminal circularly permuted SH3-like" evidence="6">
    <location>
        <begin position="324"/>
        <end position="384"/>
    </location>
</feature>
<dbReference type="Pfam" id="PF25954">
    <property type="entry name" value="Beta-barrel_RND_2"/>
    <property type="match status" value="1"/>
</dbReference>
<dbReference type="RefSeq" id="WP_313833304.1">
    <property type="nucleotide sequence ID" value="NZ_JAQOUE010000001.1"/>
</dbReference>
<feature type="compositionally biased region" description="Polar residues" evidence="3">
    <location>
        <begin position="31"/>
        <end position="60"/>
    </location>
</feature>
<sequence>MASQIVKRLVVTMYLIILLPFLLLQGCSDPPDQSKNSGSEVAESQTTSPSSGPQLPPSAQQRIKTAPVQQRMLSQAITAPGNVALNLAKMAKISSRIEGQAEQVFVQLGHHVEKGDPLVAIGSLKLDELVQEYLVSQVQMDLRKGNFERTQTLHKEQIVSERRLMEDRAQYLESKAINQHVTEKLQNMGLTQEELNELLHMHDMEGHRYIIKSPLSGTISEQTVVLGQGIRPGDHLFEVVNTEQVWVFANLPIEQAQRFKKGDRGTIVAKGRKPITAPLAYIAPVADKATLTIQLRFDVDNSQGLLKPNEYVEVRLEQGPSSILAIPVTAPTMVEGVRGVFVKQGNDFTFIPVTLGQESDGWIEVVEGLAVGDEVVTGGVFDLKNSVLKDSIAGD</sequence>
<keyword evidence="8" id="KW-1185">Reference proteome</keyword>
<dbReference type="Gene3D" id="2.40.420.20">
    <property type="match status" value="1"/>
</dbReference>
<dbReference type="SUPFAM" id="SSF111369">
    <property type="entry name" value="HlyD-like secretion proteins"/>
    <property type="match status" value="1"/>
</dbReference>
<feature type="domain" description="CusB-like beta-barrel" evidence="4">
    <location>
        <begin position="244"/>
        <end position="318"/>
    </location>
</feature>
<comment type="similarity">
    <text evidence="1">Belongs to the membrane fusion protein (MFP) (TC 8.A.1) family.</text>
</comment>
<name>A0ABU3K8W8_9BACT</name>
<feature type="domain" description="CzcB-like barrel-sandwich hybrid" evidence="5">
    <location>
        <begin position="90"/>
        <end position="240"/>
    </location>
</feature>
<evidence type="ECO:0000259" key="6">
    <source>
        <dbReference type="Pfam" id="PF25975"/>
    </source>
</evidence>
<comment type="caution">
    <text evidence="7">The sequence shown here is derived from an EMBL/GenBank/DDBJ whole genome shotgun (WGS) entry which is preliminary data.</text>
</comment>
<protein>
    <submittedName>
        <fullName evidence="7">Efflux RND transporter periplasmic adaptor subunit</fullName>
    </submittedName>
</protein>
<evidence type="ECO:0000259" key="4">
    <source>
        <dbReference type="Pfam" id="PF25954"/>
    </source>
</evidence>
<evidence type="ECO:0000256" key="3">
    <source>
        <dbReference type="SAM" id="MobiDB-lite"/>
    </source>
</evidence>
<dbReference type="PROSITE" id="PS51257">
    <property type="entry name" value="PROKAR_LIPOPROTEIN"/>
    <property type="match status" value="1"/>
</dbReference>
<dbReference type="PANTHER" id="PTHR30097:SF4">
    <property type="entry name" value="SLR6042 PROTEIN"/>
    <property type="match status" value="1"/>
</dbReference>
<dbReference type="Gene3D" id="2.40.30.170">
    <property type="match status" value="1"/>
</dbReference>
<dbReference type="Proteomes" id="UP001250932">
    <property type="component" value="Unassembled WGS sequence"/>
</dbReference>
<gene>
    <name evidence="7" type="ORF">PPG34_10815</name>
</gene>
<organism evidence="7 8">
    <name type="scientific">Candidatus Nitronereus thalassa</name>
    <dbReference type="NCBI Taxonomy" id="3020898"/>
    <lineage>
        <taxon>Bacteria</taxon>
        <taxon>Pseudomonadati</taxon>
        <taxon>Nitrospirota</taxon>
        <taxon>Nitrospiria</taxon>
        <taxon>Nitrospirales</taxon>
        <taxon>Nitrospiraceae</taxon>
        <taxon>Candidatus Nitronereus</taxon>
    </lineage>
</organism>
<dbReference type="InterPro" id="IPR051909">
    <property type="entry name" value="MFP_Cation_Efflux"/>
</dbReference>
<dbReference type="InterPro" id="IPR058649">
    <property type="entry name" value="CzcB_C"/>
</dbReference>
<dbReference type="Pfam" id="PF25973">
    <property type="entry name" value="BSH_CzcB"/>
    <property type="match status" value="1"/>
</dbReference>
<dbReference type="Pfam" id="PF25975">
    <property type="entry name" value="CzcB_C"/>
    <property type="match status" value="1"/>
</dbReference>
<evidence type="ECO:0000313" key="8">
    <source>
        <dbReference type="Proteomes" id="UP001250932"/>
    </source>
</evidence>
<dbReference type="NCBIfam" id="TIGR01730">
    <property type="entry name" value="RND_mfp"/>
    <property type="match status" value="1"/>
</dbReference>